<feature type="transmembrane region" description="Helical" evidence="1">
    <location>
        <begin position="73"/>
        <end position="93"/>
    </location>
</feature>
<dbReference type="Proteomes" id="UP001558613">
    <property type="component" value="Unassembled WGS sequence"/>
</dbReference>
<keyword evidence="1" id="KW-0812">Transmembrane</keyword>
<gene>
    <name evidence="2" type="ORF">QQF64_000673</name>
</gene>
<keyword evidence="1" id="KW-0472">Membrane</keyword>
<keyword evidence="3" id="KW-1185">Reference proteome</keyword>
<sequence>MTTAAGHYGKTVTTELFGKFLESVLGSGSAPGLVFRGYANENSPVMVLINSSTTGPFKAVQELQKQETLIHDIINSSFFVFLISSSELFVFILRQLLFSSTTLHYVL</sequence>
<comment type="caution">
    <text evidence="2">The sequence shown here is derived from an EMBL/GenBank/DDBJ whole genome shotgun (WGS) entry which is preliminary data.</text>
</comment>
<dbReference type="EMBL" id="JAYMGO010000001">
    <property type="protein sequence ID" value="KAL1281870.1"/>
    <property type="molecule type" value="Genomic_DNA"/>
</dbReference>
<name>A0ABR3NYC9_9TELE</name>
<keyword evidence="1" id="KW-1133">Transmembrane helix</keyword>
<reference evidence="2 3" key="1">
    <citation type="submission" date="2023-09" db="EMBL/GenBank/DDBJ databases">
        <authorList>
            <person name="Wang M."/>
        </authorList>
    </citation>
    <scope>NUCLEOTIDE SEQUENCE [LARGE SCALE GENOMIC DNA]</scope>
    <source>
        <strain evidence="2">GT-2023</strain>
        <tissue evidence="2">Liver</tissue>
    </source>
</reference>
<accession>A0ABR3NYC9</accession>
<organism evidence="2 3">
    <name type="scientific">Cirrhinus molitorella</name>
    <name type="common">mud carp</name>
    <dbReference type="NCBI Taxonomy" id="172907"/>
    <lineage>
        <taxon>Eukaryota</taxon>
        <taxon>Metazoa</taxon>
        <taxon>Chordata</taxon>
        <taxon>Craniata</taxon>
        <taxon>Vertebrata</taxon>
        <taxon>Euteleostomi</taxon>
        <taxon>Actinopterygii</taxon>
        <taxon>Neopterygii</taxon>
        <taxon>Teleostei</taxon>
        <taxon>Ostariophysi</taxon>
        <taxon>Cypriniformes</taxon>
        <taxon>Cyprinidae</taxon>
        <taxon>Labeoninae</taxon>
        <taxon>Labeonini</taxon>
        <taxon>Cirrhinus</taxon>
    </lineage>
</organism>
<evidence type="ECO:0000313" key="2">
    <source>
        <dbReference type="EMBL" id="KAL1281870.1"/>
    </source>
</evidence>
<protein>
    <submittedName>
        <fullName evidence="2">Uncharacterized protein</fullName>
    </submittedName>
</protein>
<evidence type="ECO:0000313" key="3">
    <source>
        <dbReference type="Proteomes" id="UP001558613"/>
    </source>
</evidence>
<evidence type="ECO:0000256" key="1">
    <source>
        <dbReference type="SAM" id="Phobius"/>
    </source>
</evidence>
<proteinExistence type="predicted"/>